<evidence type="ECO:0000313" key="4">
    <source>
        <dbReference type="Proteomes" id="UP001165542"/>
    </source>
</evidence>
<dbReference type="Proteomes" id="UP001165542">
    <property type="component" value="Unassembled WGS sequence"/>
</dbReference>
<proteinExistence type="predicted"/>
<dbReference type="SUPFAM" id="SSF51905">
    <property type="entry name" value="FAD/NAD(P)-binding domain"/>
    <property type="match status" value="1"/>
</dbReference>
<dbReference type="InterPro" id="IPR036188">
    <property type="entry name" value="FAD/NAD-bd_sf"/>
</dbReference>
<feature type="region of interest" description="Disordered" evidence="2">
    <location>
        <begin position="476"/>
        <end position="497"/>
    </location>
</feature>
<dbReference type="PANTHER" id="PTHR43539:SF91">
    <property type="entry name" value="FAD-DEPENDENT URATE HYDROXYLASE"/>
    <property type="match status" value="1"/>
</dbReference>
<keyword evidence="4" id="KW-1185">Reference proteome</keyword>
<dbReference type="Pfam" id="PF13738">
    <property type="entry name" value="Pyr_redox_3"/>
    <property type="match status" value="1"/>
</dbReference>
<evidence type="ECO:0000256" key="2">
    <source>
        <dbReference type="SAM" id="MobiDB-lite"/>
    </source>
</evidence>
<dbReference type="PRINTS" id="PR00411">
    <property type="entry name" value="PNDRDTASEI"/>
</dbReference>
<dbReference type="RefSeq" id="WP_259037197.1">
    <property type="nucleotide sequence ID" value="NZ_JAJISC010000007.1"/>
</dbReference>
<feature type="compositionally biased region" description="Polar residues" evidence="2">
    <location>
        <begin position="487"/>
        <end position="497"/>
    </location>
</feature>
<accession>A0ABT2EGK4</accession>
<dbReference type="InterPro" id="IPR050982">
    <property type="entry name" value="Auxin_biosynth/cation_transpt"/>
</dbReference>
<evidence type="ECO:0000313" key="3">
    <source>
        <dbReference type="EMBL" id="MCS2610711.1"/>
    </source>
</evidence>
<dbReference type="EMBL" id="JAJISC010000007">
    <property type="protein sequence ID" value="MCS2610711.1"/>
    <property type="molecule type" value="Genomic_DNA"/>
</dbReference>
<comment type="caution">
    <text evidence="3">The sequence shown here is derived from an EMBL/GenBank/DDBJ whole genome shotgun (WGS) entry which is preliminary data.</text>
</comment>
<dbReference type="Gene3D" id="3.50.50.60">
    <property type="entry name" value="FAD/NAD(P)-binding domain"/>
    <property type="match status" value="1"/>
</dbReference>
<sequence>MTISSPTLSGAGLEALNERVRFDLACLNLPPNNWVPTHTADDGQHVHDVVIVGGGQCGLVAAFALLSGGIRNIRIFDRNPAGREGPWVNYARMETLRSPKTLPGPSYGHASLTFRAWYEAQFGVDAWEALDKIPRPMWMDYLRWYREVLALPVENEVNVEHVTPEGELLKLELSGPGAERQSVLTRKLVMATGREGTGAPKIPDFVDALPRTAWAHTADDIDFNALEGKRVLVVGVGASAIDNAAEALEHGASNVRFLIRRAQMPTINKMMGIGSFGFTHGYASLPDAWRWRLMHYSFITQTPPPRGSTLRVSQHENAYFHFECGIEAVRMEGSEVVVTTRQGEVRGDFLILGTGFQIDPLARTELAGYADRILLWRDCYQPPEELAHEELGKFPYVGRDFAFQEREPGTAPWLGNIHCFNYGASVSLGKVSGDIPGISEGASWLAGAIAAQFYQQDIAAHWQTLQDYDAPELQGDEWTASPLPSCPDQTLQQKAPR</sequence>
<protein>
    <submittedName>
        <fullName evidence="3">NAD(P)/FAD-dependent oxidoreductase</fullName>
    </submittedName>
</protein>
<name>A0ABT2EGK4_9GAMM</name>
<reference evidence="3" key="1">
    <citation type="submission" date="2021-11" db="EMBL/GenBank/DDBJ databases">
        <title>Halomonas sp., isolated from a coastal aquaculture zone in Dongshan Bay.</title>
        <authorList>
            <person name="Lin W."/>
        </authorList>
    </citation>
    <scope>NUCLEOTIDE SEQUENCE</scope>
    <source>
        <strain evidence="3">Yzlin-01</strain>
    </source>
</reference>
<organism evidence="3 4">
    <name type="scientific">Halomonas dongshanensis</name>
    <dbReference type="NCBI Taxonomy" id="2890835"/>
    <lineage>
        <taxon>Bacteria</taxon>
        <taxon>Pseudomonadati</taxon>
        <taxon>Pseudomonadota</taxon>
        <taxon>Gammaproteobacteria</taxon>
        <taxon>Oceanospirillales</taxon>
        <taxon>Halomonadaceae</taxon>
        <taxon>Halomonas</taxon>
    </lineage>
</organism>
<evidence type="ECO:0000256" key="1">
    <source>
        <dbReference type="ARBA" id="ARBA00023002"/>
    </source>
</evidence>
<gene>
    <name evidence="3" type="ORF">LLY24_15445</name>
</gene>
<keyword evidence="1" id="KW-0560">Oxidoreductase</keyword>
<dbReference type="PANTHER" id="PTHR43539">
    <property type="entry name" value="FLAVIN-BINDING MONOOXYGENASE-LIKE PROTEIN (AFU_ORTHOLOGUE AFUA_4G09220)"/>
    <property type="match status" value="1"/>
</dbReference>
<dbReference type="PRINTS" id="PR00368">
    <property type="entry name" value="FADPNR"/>
</dbReference>